<dbReference type="GO" id="GO:0060963">
    <property type="term" value="P:positive regulation of ribosomal protein gene transcription by RNA polymerase II"/>
    <property type="evidence" value="ECO:0007669"/>
    <property type="project" value="TreeGrafter"/>
</dbReference>
<accession>A0A1G4JMH6</accession>
<dbReference type="STRING" id="1230905.A0A1G4JMH6"/>
<dbReference type="Pfam" id="PF12550">
    <property type="entry name" value="GCR1_C"/>
    <property type="match status" value="1"/>
</dbReference>
<dbReference type="InterPro" id="IPR052146">
    <property type="entry name" value="HOT1"/>
</dbReference>
<feature type="compositionally biased region" description="Polar residues" evidence="1">
    <location>
        <begin position="184"/>
        <end position="194"/>
    </location>
</feature>
<sequence length="688" mass="76717">MNAPAKPAMMTMASTNRNQTPSPRSSTSQESTHDALARVVRSGDAGPAKAMRFVVARMFQVEDPGVVRALRAVDLVLDQTYSESLTLRKLGDLTSNRQYHYFNTVARHRDISRCPVAVLALYAVQRWGGGRPAATIRFDNYMDVPLLGDDVCDVAAGDAVGDAVGDAPPPSLSSQDSPELFSPERTSGPSSTSVWGRNKMARMLEPPAALLYVVFPWLLTLKDDLEHRDRTNYNLHSVCELFEFLAKVAIQDFAWLVCSNDLPRWQAVMVDCVPKLASNGSFLQYQAKLQPQVPGPAASQPPGRSSQPQWREEILSRVEDSYIEISRRFALHNQSVSHEIQGLKSELGQLRQLISDLVQSQKQLLNKHRSQSFGSMGNGSLAMDRNTFASNAINGIVGASEEQSPAATSLAPLNMLHSLSTSGMPDSQKRKLPLPATSGFSPQPADSPFKRFKFDEARLSQPPINPTATLDSLLSKPMGNQGLSIPSLSGLGASAQISSNYSTPGNTTQLAYRNPDHLEPHEPSGATSDGDAANEAFKYKLSRDNKTVWDLYNEWYVGLGGNPSIKSLIEMYGWRRWKVNDDSHFFPTRRIIIDYIERECQRGLRHGRFVNTDREAIRKVVTEDLEKFRVANGLSLNSLSMYIRNLTRRNAEICIYSNFQDWAITLLSEDIKNKFCRRHHHRHRPEMN</sequence>
<evidence type="ECO:0000313" key="4">
    <source>
        <dbReference type="Proteomes" id="UP000191024"/>
    </source>
</evidence>
<dbReference type="InterPro" id="IPR022210">
    <property type="entry name" value="TF_GCR1-like"/>
</dbReference>
<feature type="region of interest" description="Disordered" evidence="1">
    <location>
        <begin position="165"/>
        <end position="194"/>
    </location>
</feature>
<proteinExistence type="predicted"/>
<gene>
    <name evidence="3" type="ORF">LAMI_0E07184G</name>
</gene>
<feature type="compositionally biased region" description="Polar residues" evidence="1">
    <location>
        <begin position="12"/>
        <end position="30"/>
    </location>
</feature>
<protein>
    <submittedName>
        <fullName evidence="3">LAMI_0E07184g1_1</fullName>
    </submittedName>
</protein>
<dbReference type="EMBL" id="LT598465">
    <property type="protein sequence ID" value="SCU91771.1"/>
    <property type="molecule type" value="Genomic_DNA"/>
</dbReference>
<evidence type="ECO:0000256" key="1">
    <source>
        <dbReference type="SAM" id="MobiDB-lite"/>
    </source>
</evidence>
<evidence type="ECO:0000259" key="2">
    <source>
        <dbReference type="Pfam" id="PF12550"/>
    </source>
</evidence>
<dbReference type="Proteomes" id="UP000191024">
    <property type="component" value="Chromosome E"/>
</dbReference>
<evidence type="ECO:0000313" key="3">
    <source>
        <dbReference type="EMBL" id="SCU91771.1"/>
    </source>
</evidence>
<dbReference type="AlphaFoldDB" id="A0A1G4JMH6"/>
<dbReference type="PANTHER" id="PTHR37784:SF1">
    <property type="entry name" value="GLYCOLYTIC GENES TRANSCRIPTIONAL ACTIVATOR GCR1"/>
    <property type="match status" value="1"/>
</dbReference>
<reference evidence="3 4" key="1">
    <citation type="submission" date="2016-03" db="EMBL/GenBank/DDBJ databases">
        <authorList>
            <person name="Devillers H."/>
        </authorList>
    </citation>
    <scope>NUCLEOTIDE SEQUENCE [LARGE SCALE GENOMIC DNA]</scope>
    <source>
        <strain evidence="3">CBS 11717</strain>
    </source>
</reference>
<feature type="domain" description="Transcription activator GCR1-like" evidence="2">
    <location>
        <begin position="539"/>
        <end position="605"/>
    </location>
</feature>
<dbReference type="PANTHER" id="PTHR37784">
    <property type="entry name" value="PROTEIN MSN1"/>
    <property type="match status" value="1"/>
</dbReference>
<dbReference type="OrthoDB" id="428577at2759"/>
<keyword evidence="4" id="KW-1185">Reference proteome</keyword>
<dbReference type="GO" id="GO:0000978">
    <property type="term" value="F:RNA polymerase II cis-regulatory region sequence-specific DNA binding"/>
    <property type="evidence" value="ECO:0007669"/>
    <property type="project" value="TreeGrafter"/>
</dbReference>
<organism evidence="3 4">
    <name type="scientific">Lachancea mirantina</name>
    <dbReference type="NCBI Taxonomy" id="1230905"/>
    <lineage>
        <taxon>Eukaryota</taxon>
        <taxon>Fungi</taxon>
        <taxon>Dikarya</taxon>
        <taxon>Ascomycota</taxon>
        <taxon>Saccharomycotina</taxon>
        <taxon>Saccharomycetes</taxon>
        <taxon>Saccharomycetales</taxon>
        <taxon>Saccharomycetaceae</taxon>
        <taxon>Lachancea</taxon>
    </lineage>
</organism>
<name>A0A1G4JMH6_9SACH</name>
<feature type="region of interest" description="Disordered" evidence="1">
    <location>
        <begin position="1"/>
        <end position="34"/>
    </location>
</feature>
<dbReference type="GO" id="GO:0000981">
    <property type="term" value="F:DNA-binding transcription factor activity, RNA polymerase II-specific"/>
    <property type="evidence" value="ECO:0007669"/>
    <property type="project" value="TreeGrafter"/>
</dbReference>